<proteinExistence type="predicted"/>
<name>A0A5B7DZH4_PORTR</name>
<keyword evidence="3" id="KW-1185">Reference proteome</keyword>
<feature type="region of interest" description="Disordered" evidence="1">
    <location>
        <begin position="72"/>
        <end position="114"/>
    </location>
</feature>
<sequence length="188" mass="19650">MKCSSVFRTTVVKVIVDNPPSTQRTWLLLLGGTKPAGPGGADGGREGLARAARGGAVVWDILCGRQARARTASTTASCGTASPAPTLRPGQRRQRRPDAARRGAAAAATQSGLGQRRFDDSVATSCIFFTRISLAITSPQPVGGPSLWAARRQRPHTANARRGSDGHTPSLSLTLTLAHTPTPAGRTY</sequence>
<dbReference type="AlphaFoldDB" id="A0A5B7DZH4"/>
<evidence type="ECO:0000313" key="2">
    <source>
        <dbReference type="EMBL" id="MPC27172.1"/>
    </source>
</evidence>
<reference evidence="2 3" key="1">
    <citation type="submission" date="2019-05" db="EMBL/GenBank/DDBJ databases">
        <title>Another draft genome of Portunus trituberculatus and its Hox gene families provides insights of decapod evolution.</title>
        <authorList>
            <person name="Jeong J.-H."/>
            <person name="Song I."/>
            <person name="Kim S."/>
            <person name="Choi T."/>
            <person name="Kim D."/>
            <person name="Ryu S."/>
            <person name="Kim W."/>
        </authorList>
    </citation>
    <scope>NUCLEOTIDE SEQUENCE [LARGE SCALE GENOMIC DNA]</scope>
    <source>
        <tissue evidence="2">Muscle</tissue>
    </source>
</reference>
<comment type="caution">
    <text evidence="2">The sequence shown here is derived from an EMBL/GenBank/DDBJ whole genome shotgun (WGS) entry which is preliminary data.</text>
</comment>
<feature type="region of interest" description="Disordered" evidence="1">
    <location>
        <begin position="140"/>
        <end position="172"/>
    </location>
</feature>
<gene>
    <name evidence="2" type="ORF">E2C01_020338</name>
</gene>
<evidence type="ECO:0000313" key="3">
    <source>
        <dbReference type="Proteomes" id="UP000324222"/>
    </source>
</evidence>
<accession>A0A5B7DZH4</accession>
<organism evidence="2 3">
    <name type="scientific">Portunus trituberculatus</name>
    <name type="common">Swimming crab</name>
    <name type="synonym">Neptunus trituberculatus</name>
    <dbReference type="NCBI Taxonomy" id="210409"/>
    <lineage>
        <taxon>Eukaryota</taxon>
        <taxon>Metazoa</taxon>
        <taxon>Ecdysozoa</taxon>
        <taxon>Arthropoda</taxon>
        <taxon>Crustacea</taxon>
        <taxon>Multicrustacea</taxon>
        <taxon>Malacostraca</taxon>
        <taxon>Eumalacostraca</taxon>
        <taxon>Eucarida</taxon>
        <taxon>Decapoda</taxon>
        <taxon>Pleocyemata</taxon>
        <taxon>Brachyura</taxon>
        <taxon>Eubrachyura</taxon>
        <taxon>Portunoidea</taxon>
        <taxon>Portunidae</taxon>
        <taxon>Portuninae</taxon>
        <taxon>Portunus</taxon>
    </lineage>
</organism>
<protein>
    <submittedName>
        <fullName evidence="2">Uncharacterized protein</fullName>
    </submittedName>
</protein>
<dbReference type="EMBL" id="VSRR010001703">
    <property type="protein sequence ID" value="MPC27172.1"/>
    <property type="molecule type" value="Genomic_DNA"/>
</dbReference>
<dbReference type="Proteomes" id="UP000324222">
    <property type="component" value="Unassembled WGS sequence"/>
</dbReference>
<feature type="compositionally biased region" description="Low complexity" evidence="1">
    <location>
        <begin position="72"/>
        <end position="89"/>
    </location>
</feature>
<evidence type="ECO:0000256" key="1">
    <source>
        <dbReference type="SAM" id="MobiDB-lite"/>
    </source>
</evidence>